<evidence type="ECO:0000259" key="1">
    <source>
        <dbReference type="Pfam" id="PF17836"/>
    </source>
</evidence>
<dbReference type="InterPro" id="IPR050179">
    <property type="entry name" value="Trans_hexapeptide_repeat"/>
</dbReference>
<dbReference type="RefSeq" id="WP_074649672.1">
    <property type="nucleotide sequence ID" value="NZ_FOIL01000026.1"/>
</dbReference>
<keyword evidence="3" id="KW-1185">Reference proteome</keyword>
<protein>
    <submittedName>
        <fullName evidence="2">Sugar O-acyltransferase, sialic acid O-acetyltransferase NeuD family</fullName>
    </submittedName>
</protein>
<dbReference type="InterPro" id="IPR011004">
    <property type="entry name" value="Trimer_LpxA-like_sf"/>
</dbReference>
<dbReference type="PANTHER" id="PTHR43300">
    <property type="entry name" value="ACETYLTRANSFERASE"/>
    <property type="match status" value="1"/>
</dbReference>
<keyword evidence="2" id="KW-0808">Transferase</keyword>
<sequence>MKNIVIIGAGDLGKEVVWLIEDINKREPTYVILGFLDDDKDKLGGEFYGYKVLGGVSDLEAISSQRQCSAVIAIQNGNVRKKIVEEHQSFNSWESIIHPTAVIASTSPVGNGSIVFPQVTVSVDTKLGDFNLYYIHSTICNDCKIGSFVSIMSGASVSERAEVGDECFLAAGSCVYPHKRLGSRVEVGVEASASRDYADGAEVNEKSSGFSLFK</sequence>
<name>A0A1I0FLV9_9FIRM</name>
<dbReference type="GO" id="GO:0016746">
    <property type="term" value="F:acyltransferase activity"/>
    <property type="evidence" value="ECO:0007669"/>
    <property type="project" value="UniProtKB-KW"/>
</dbReference>
<dbReference type="PANTHER" id="PTHR43300:SF7">
    <property type="entry name" value="UDP-N-ACETYLBACILLOSAMINE N-ACETYLTRANSFERASE"/>
    <property type="match status" value="1"/>
</dbReference>
<keyword evidence="2" id="KW-0012">Acyltransferase</keyword>
<feature type="domain" description="PglD N-terminal" evidence="1">
    <location>
        <begin position="3"/>
        <end position="86"/>
    </location>
</feature>
<dbReference type="SUPFAM" id="SSF51161">
    <property type="entry name" value="Trimeric LpxA-like enzymes"/>
    <property type="match status" value="1"/>
</dbReference>
<dbReference type="Gene3D" id="3.40.50.20">
    <property type="match status" value="1"/>
</dbReference>
<dbReference type="Pfam" id="PF17836">
    <property type="entry name" value="PglD_N"/>
    <property type="match status" value="1"/>
</dbReference>
<evidence type="ECO:0000313" key="2">
    <source>
        <dbReference type="EMBL" id="SET58544.1"/>
    </source>
</evidence>
<dbReference type="InterPro" id="IPR020019">
    <property type="entry name" value="AcTrfase_PglD-like"/>
</dbReference>
<evidence type="ECO:0000313" key="3">
    <source>
        <dbReference type="Proteomes" id="UP000199820"/>
    </source>
</evidence>
<dbReference type="InterPro" id="IPR041561">
    <property type="entry name" value="PglD_N"/>
</dbReference>
<dbReference type="Gene3D" id="2.160.10.10">
    <property type="entry name" value="Hexapeptide repeat proteins"/>
    <property type="match status" value="1"/>
</dbReference>
<dbReference type="OrthoDB" id="526037at2"/>
<dbReference type="Proteomes" id="UP000199820">
    <property type="component" value="Unassembled WGS sequence"/>
</dbReference>
<gene>
    <name evidence="2" type="ORF">SAMN04487771_102625</name>
</gene>
<proteinExistence type="predicted"/>
<organism evidence="2 3">
    <name type="scientific">[Clostridium] aminophilum</name>
    <dbReference type="NCBI Taxonomy" id="1526"/>
    <lineage>
        <taxon>Bacteria</taxon>
        <taxon>Bacillati</taxon>
        <taxon>Bacillota</taxon>
        <taxon>Clostridia</taxon>
        <taxon>Lachnospirales</taxon>
        <taxon>Lachnospiraceae</taxon>
    </lineage>
</organism>
<accession>A0A1I0FLV9</accession>
<dbReference type="EMBL" id="FOIL01000026">
    <property type="protein sequence ID" value="SET58544.1"/>
    <property type="molecule type" value="Genomic_DNA"/>
</dbReference>
<dbReference type="CDD" id="cd03360">
    <property type="entry name" value="LbH_AT_putative"/>
    <property type="match status" value="1"/>
</dbReference>
<reference evidence="2 3" key="1">
    <citation type="submission" date="2016-10" db="EMBL/GenBank/DDBJ databases">
        <authorList>
            <person name="de Groot N.N."/>
        </authorList>
    </citation>
    <scope>NUCLEOTIDE SEQUENCE [LARGE SCALE GENOMIC DNA]</scope>
    <source>
        <strain evidence="2 3">KH1P1</strain>
    </source>
</reference>
<dbReference type="AlphaFoldDB" id="A0A1I0FLV9"/>